<reference evidence="1" key="2">
    <citation type="submission" date="2022-06" db="EMBL/GenBank/DDBJ databases">
        <title>Xiashengella guii gen. nov. sp. nov., a bacterium isolated form anaerobic digestion tank.</title>
        <authorList>
            <person name="Huang H."/>
        </authorList>
    </citation>
    <scope>NUCLEOTIDE SEQUENCE</scope>
    <source>
        <strain evidence="1">Ai-910</strain>
    </source>
</reference>
<reference evidence="1" key="1">
    <citation type="submission" date="2022-05" db="EMBL/GenBank/DDBJ databases">
        <authorList>
            <person name="Sun X."/>
        </authorList>
    </citation>
    <scope>NUCLEOTIDE SEQUENCE</scope>
    <source>
        <strain evidence="1">Ai-910</strain>
    </source>
</reference>
<gene>
    <name evidence="1" type="ORF">M9189_03205</name>
</gene>
<evidence type="ECO:0000313" key="2">
    <source>
        <dbReference type="Proteomes" id="UP001056426"/>
    </source>
</evidence>
<dbReference type="AlphaFoldDB" id="A0A9J6ZRY5"/>
<accession>A0A9J6ZRY5</accession>
<name>A0A9J6ZRY5_9BACT</name>
<dbReference type="RefSeq" id="WP_250724506.1">
    <property type="nucleotide sequence ID" value="NZ_CP098400.1"/>
</dbReference>
<dbReference type="Proteomes" id="UP001056426">
    <property type="component" value="Chromosome"/>
</dbReference>
<proteinExistence type="predicted"/>
<protein>
    <submittedName>
        <fullName evidence="1">Uncharacterized protein</fullName>
    </submittedName>
</protein>
<keyword evidence="2" id="KW-1185">Reference proteome</keyword>
<organism evidence="1 2">
    <name type="scientific">Xiashengella succiniciproducens</name>
    <dbReference type="NCBI Taxonomy" id="2949635"/>
    <lineage>
        <taxon>Bacteria</taxon>
        <taxon>Pseudomonadati</taxon>
        <taxon>Bacteroidota</taxon>
        <taxon>Bacteroidia</taxon>
        <taxon>Marinilabiliales</taxon>
        <taxon>Marinilabiliaceae</taxon>
        <taxon>Xiashengella</taxon>
    </lineage>
</organism>
<dbReference type="EMBL" id="CP098400">
    <property type="protein sequence ID" value="URW80361.1"/>
    <property type="molecule type" value="Genomic_DNA"/>
</dbReference>
<evidence type="ECO:0000313" key="1">
    <source>
        <dbReference type="EMBL" id="URW80361.1"/>
    </source>
</evidence>
<sequence length="97" mass="11182">MDSIDIRDNYTVLFVIAGSQYSGFMSKVLDHGYVDDRFYIVMDTEFQFLAANKDIPRWIIDASVLIDSENKIKMVGAPWINEDMTKLFYEIVSKGKS</sequence>
<dbReference type="KEGG" id="alkq:M9189_03205"/>